<evidence type="ECO:0000313" key="1">
    <source>
        <dbReference type="EMBL" id="GAA4843975.1"/>
    </source>
</evidence>
<dbReference type="EMBL" id="BAABIS010000001">
    <property type="protein sequence ID" value="GAA4843975.1"/>
    <property type="molecule type" value="Genomic_DNA"/>
</dbReference>
<reference evidence="2" key="1">
    <citation type="journal article" date="2019" name="Int. J. Syst. Evol. Microbiol.">
        <title>The Global Catalogue of Microorganisms (GCM) 10K type strain sequencing project: providing services to taxonomists for standard genome sequencing and annotation.</title>
        <authorList>
            <consortium name="The Broad Institute Genomics Platform"/>
            <consortium name="The Broad Institute Genome Sequencing Center for Infectious Disease"/>
            <person name="Wu L."/>
            <person name="Ma J."/>
        </authorList>
    </citation>
    <scope>NUCLEOTIDE SEQUENCE [LARGE SCALE GENOMIC DNA]</scope>
    <source>
        <strain evidence="2">JCM 13006</strain>
    </source>
</reference>
<sequence>MTTNWLTEFTDELMRLTDGLDRQRAADFVRKVYEAGRKAGREEEASGQEHSGW</sequence>
<organism evidence="1 2">
    <name type="scientific">Kitasatospora terrestris</name>
    <dbReference type="NCBI Taxonomy" id="258051"/>
    <lineage>
        <taxon>Bacteria</taxon>
        <taxon>Bacillati</taxon>
        <taxon>Actinomycetota</taxon>
        <taxon>Actinomycetes</taxon>
        <taxon>Kitasatosporales</taxon>
        <taxon>Streptomycetaceae</taxon>
        <taxon>Kitasatospora</taxon>
    </lineage>
</organism>
<comment type="caution">
    <text evidence="1">The sequence shown here is derived from an EMBL/GenBank/DDBJ whole genome shotgun (WGS) entry which is preliminary data.</text>
</comment>
<keyword evidence="2" id="KW-1185">Reference proteome</keyword>
<dbReference type="RefSeq" id="WP_345696451.1">
    <property type="nucleotide sequence ID" value="NZ_BAABIS010000001.1"/>
</dbReference>
<name>A0ABP9DGZ7_9ACTN</name>
<gene>
    <name evidence="1" type="ORF">GCM10023235_20300</name>
</gene>
<evidence type="ECO:0000313" key="2">
    <source>
        <dbReference type="Proteomes" id="UP001501752"/>
    </source>
</evidence>
<dbReference type="Proteomes" id="UP001501752">
    <property type="component" value="Unassembled WGS sequence"/>
</dbReference>
<proteinExistence type="predicted"/>
<protein>
    <submittedName>
        <fullName evidence="1">Uncharacterized protein</fullName>
    </submittedName>
</protein>
<accession>A0ABP9DGZ7</accession>